<organism evidence="3 4">
    <name type="scientific">Armillaria borealis</name>
    <dbReference type="NCBI Taxonomy" id="47425"/>
    <lineage>
        <taxon>Eukaryota</taxon>
        <taxon>Fungi</taxon>
        <taxon>Dikarya</taxon>
        <taxon>Basidiomycota</taxon>
        <taxon>Agaricomycotina</taxon>
        <taxon>Agaricomycetes</taxon>
        <taxon>Agaricomycetidae</taxon>
        <taxon>Agaricales</taxon>
        <taxon>Marasmiineae</taxon>
        <taxon>Physalacriaceae</taxon>
        <taxon>Armillaria</taxon>
    </lineage>
</organism>
<evidence type="ECO:0000256" key="1">
    <source>
        <dbReference type="SAM" id="MobiDB-lite"/>
    </source>
</evidence>
<proteinExistence type="predicted"/>
<evidence type="ECO:0000313" key="3">
    <source>
        <dbReference type="EMBL" id="KAK0435753.1"/>
    </source>
</evidence>
<evidence type="ECO:0000313" key="4">
    <source>
        <dbReference type="Proteomes" id="UP001175226"/>
    </source>
</evidence>
<feature type="region of interest" description="Disordered" evidence="1">
    <location>
        <begin position="1"/>
        <end position="69"/>
    </location>
</feature>
<feature type="compositionally biased region" description="Polar residues" evidence="1">
    <location>
        <begin position="1"/>
        <end position="18"/>
    </location>
</feature>
<dbReference type="EMBL" id="JAUEPT010000060">
    <property type="protein sequence ID" value="KAK0435753.1"/>
    <property type="molecule type" value="Genomic_DNA"/>
</dbReference>
<dbReference type="Pfam" id="PF20231">
    <property type="entry name" value="DUF6589"/>
    <property type="match status" value="1"/>
</dbReference>
<gene>
    <name evidence="3" type="ORF">EV421DRAFT_1716489</name>
</gene>
<feature type="compositionally biased region" description="Basic residues" evidence="1">
    <location>
        <begin position="39"/>
        <end position="56"/>
    </location>
</feature>
<dbReference type="InterPro" id="IPR046496">
    <property type="entry name" value="DUF6589"/>
</dbReference>
<dbReference type="AlphaFoldDB" id="A0AA39MJ50"/>
<feature type="compositionally biased region" description="Basic and acidic residues" evidence="1">
    <location>
        <begin position="57"/>
        <end position="69"/>
    </location>
</feature>
<evidence type="ECO:0000259" key="2">
    <source>
        <dbReference type="Pfam" id="PF20231"/>
    </source>
</evidence>
<protein>
    <recommendedName>
        <fullName evidence="2">DUF6589 domain-containing protein</fullName>
    </recommendedName>
</protein>
<dbReference type="Proteomes" id="UP001175226">
    <property type="component" value="Unassembled WGS sequence"/>
</dbReference>
<name>A0AA39MJ50_9AGAR</name>
<accession>A0AA39MJ50</accession>
<keyword evidence="4" id="KW-1185">Reference proteome</keyword>
<feature type="domain" description="DUF6589" evidence="2">
    <location>
        <begin position="390"/>
        <end position="799"/>
    </location>
</feature>
<feature type="compositionally biased region" description="Acidic residues" evidence="1">
    <location>
        <begin position="871"/>
        <end position="889"/>
    </location>
</feature>
<comment type="caution">
    <text evidence="3">The sequence shown here is derived from an EMBL/GenBank/DDBJ whole genome shotgun (WGS) entry which is preliminary data.</text>
</comment>
<sequence>MSATTVHVSPVRSQSLPPESSPIRRPIEDLPVESAAKVAGKRGRPKGSKSKVSRRGQTREERVAATEAERLRRKEEQRLLNETRTAFKKTKKDLEDTLRKLEDTDNAWKAVKENICTPQDRGGAGFKNIGHFMASLMGPTLDTQTAANRTRWARDYGLDYMHSIARLAPQAEEEFFSDVLRRTFEREGQAIQKMMTRQWTTKILDLLQSFSMDELANEFQAAAPTIWDALTSASTTAAYENEQVQRDKSLVLTCICAMISILRSQKANNFQLTMGLFLFGSGAAKREIAVLAHAGLCVSYTSILDHIKKMSNEGMKEQMGVIQECMCSIVWDNLNIPFRVGEQRFGSKDHFDNGTTATLLVLFGGTEERQRLPLGTIPVSMKPERKTTDPLFDWDITHTVPDRQTLDELTACTLWQVMRLAIEHVPELQHLLETLEACPTVRQILVHITEHYPMPAMHIDESSIEGTIRVYITILTQYLKLSDEDLVKHGLLFTHGDLLTDSLMDKIEAARRNCEEIIEGIKASTRVWGLFHAKMAGCRLVTNEHWGKPNGNLPGGLWWESNTLLGRKPMSAGWKGNKATPWRPSHELLHISLPAHIIDGFRIHCGQASMSEWAKNATLDEVRQVARLVVDKLFSTKELERLRGEPDDSRDFTLENTILYNRDALFYIEFVHAVKHGDIGRVRNVLNVWMVMMRGVATMPRYADAIFELIGRLKTYDPILRDTILDNWLVNLTGRSDGFKEVDLLQEHQNFWAKVIYNAKGTNRSWKWLSMITVCIWTLRDAMRTVHKAFSIPGYGTKHTNPDIALEVKAISDALQAQNIQSYVPRRAGNEHISPVRDLIRNGVQYPNEKKAFHKFRADPRRVQNIGIVDPPDDSGDEDDGEQQEETEGSSDFMNDGPTMEDLAMDNEEDYNAITTVFTQADMLTGDAM</sequence>
<reference evidence="3" key="1">
    <citation type="submission" date="2023-06" db="EMBL/GenBank/DDBJ databases">
        <authorList>
            <consortium name="Lawrence Berkeley National Laboratory"/>
            <person name="Ahrendt S."/>
            <person name="Sahu N."/>
            <person name="Indic B."/>
            <person name="Wong-Bajracharya J."/>
            <person name="Merenyi Z."/>
            <person name="Ke H.-M."/>
            <person name="Monk M."/>
            <person name="Kocsube S."/>
            <person name="Drula E."/>
            <person name="Lipzen A."/>
            <person name="Balint B."/>
            <person name="Henrissat B."/>
            <person name="Andreopoulos B."/>
            <person name="Martin F.M."/>
            <person name="Harder C.B."/>
            <person name="Rigling D."/>
            <person name="Ford K.L."/>
            <person name="Foster G.D."/>
            <person name="Pangilinan J."/>
            <person name="Papanicolaou A."/>
            <person name="Barry K."/>
            <person name="LaButti K."/>
            <person name="Viragh M."/>
            <person name="Koriabine M."/>
            <person name="Yan M."/>
            <person name="Riley R."/>
            <person name="Champramary S."/>
            <person name="Plett K.L."/>
            <person name="Tsai I.J."/>
            <person name="Slot J."/>
            <person name="Sipos G."/>
            <person name="Plett J."/>
            <person name="Nagy L.G."/>
            <person name="Grigoriev I.V."/>
        </authorList>
    </citation>
    <scope>NUCLEOTIDE SEQUENCE</scope>
    <source>
        <strain evidence="3">FPL87.14</strain>
    </source>
</reference>
<feature type="region of interest" description="Disordered" evidence="1">
    <location>
        <begin position="862"/>
        <end position="908"/>
    </location>
</feature>